<dbReference type="SUPFAM" id="SSF52172">
    <property type="entry name" value="CheY-like"/>
    <property type="match status" value="1"/>
</dbReference>
<evidence type="ECO:0000313" key="3">
    <source>
        <dbReference type="EMBL" id="CAA9256788.1"/>
    </source>
</evidence>
<proteinExistence type="predicted"/>
<dbReference type="EMBL" id="CADCTQ010000202">
    <property type="protein sequence ID" value="CAA9256788.1"/>
    <property type="molecule type" value="Genomic_DNA"/>
</dbReference>
<name>A0A6J4INW0_9SPHI</name>
<protein>
    <recommendedName>
        <fullName evidence="2">Response regulatory domain-containing protein</fullName>
    </recommendedName>
</protein>
<feature type="domain" description="Response regulatory" evidence="2">
    <location>
        <begin position="8"/>
        <end position="138"/>
    </location>
</feature>
<evidence type="ECO:0000259" key="2">
    <source>
        <dbReference type="PROSITE" id="PS50110"/>
    </source>
</evidence>
<organism evidence="3">
    <name type="scientific">uncultured Cytophagales bacterium</name>
    <dbReference type="NCBI Taxonomy" id="158755"/>
    <lineage>
        <taxon>Bacteria</taxon>
        <taxon>Pseudomonadati</taxon>
        <taxon>Bacteroidota</taxon>
        <taxon>Sphingobacteriia</taxon>
        <taxon>Sphingobacteriales</taxon>
        <taxon>environmental samples</taxon>
    </lineage>
</organism>
<dbReference type="InterPro" id="IPR001789">
    <property type="entry name" value="Sig_transdc_resp-reg_receiver"/>
</dbReference>
<keyword evidence="1" id="KW-0597">Phosphoprotein</keyword>
<feature type="modified residue" description="4-aspartylphosphate" evidence="1">
    <location>
        <position position="69"/>
    </location>
</feature>
<dbReference type="PROSITE" id="PS50110">
    <property type="entry name" value="RESPONSE_REGULATORY"/>
    <property type="match status" value="1"/>
</dbReference>
<dbReference type="PANTHER" id="PTHR44520:SF2">
    <property type="entry name" value="RESPONSE REGULATOR RCP1"/>
    <property type="match status" value="1"/>
</dbReference>
<accession>A0A6J4INW0</accession>
<evidence type="ECO:0000256" key="1">
    <source>
        <dbReference type="PROSITE-ProRule" id="PRU00169"/>
    </source>
</evidence>
<dbReference type="PANTHER" id="PTHR44520">
    <property type="entry name" value="RESPONSE REGULATOR RCP1-RELATED"/>
    <property type="match status" value="1"/>
</dbReference>
<dbReference type="GO" id="GO:0000160">
    <property type="term" value="P:phosphorelay signal transduction system"/>
    <property type="evidence" value="ECO:0007669"/>
    <property type="project" value="InterPro"/>
</dbReference>
<dbReference type="SMART" id="SM00448">
    <property type="entry name" value="REC"/>
    <property type="match status" value="1"/>
</dbReference>
<dbReference type="AlphaFoldDB" id="A0A6J4INW0"/>
<dbReference type="Pfam" id="PF00072">
    <property type="entry name" value="Response_reg"/>
    <property type="match status" value="1"/>
</dbReference>
<sequence>MNQNHFRNIIIIDDDVASRVLARIIVKEENIADRVLTFTTADEGMRFILQSCLNGRAAAESCPDLILLDLNMPGKDGFDFLNELQKLQQENVLCSKVAILTSSENKRDVERAAAFQVHAYLQKPVSEETVKSLIGTKTA</sequence>
<reference evidence="3" key="1">
    <citation type="submission" date="2020-02" db="EMBL/GenBank/DDBJ databases">
        <authorList>
            <person name="Meier V. D."/>
        </authorList>
    </citation>
    <scope>NUCLEOTIDE SEQUENCE</scope>
    <source>
        <strain evidence="3">AVDCRST_MAG56</strain>
    </source>
</reference>
<dbReference type="InterPro" id="IPR011006">
    <property type="entry name" value="CheY-like_superfamily"/>
</dbReference>
<dbReference type="Gene3D" id="3.40.50.2300">
    <property type="match status" value="1"/>
</dbReference>
<gene>
    <name evidence="3" type="ORF">AVDCRST_MAG56-2250</name>
</gene>
<dbReference type="InterPro" id="IPR052893">
    <property type="entry name" value="TCS_response_regulator"/>
</dbReference>